<dbReference type="STRING" id="251221.gene:10758198"/>
<dbReference type="EnsemblBacteria" id="BAC88663">
    <property type="protein sequence ID" value="BAC88663"/>
    <property type="gene ID" value="BAC88663"/>
</dbReference>
<evidence type="ECO:0000259" key="1">
    <source>
        <dbReference type="Pfam" id="PF22513"/>
    </source>
</evidence>
<evidence type="ECO:0000313" key="3">
    <source>
        <dbReference type="Proteomes" id="UP000000557"/>
    </source>
</evidence>
<sequence>MVNISLRDIPDDVYEQIKQMAGRERRSINQQILVLLEQATRRHRRPAAGVLEQIDRQREAIFARVGLLPDSTEDIAEDRER</sequence>
<dbReference type="Gene3D" id="1.10.1220.10">
    <property type="entry name" value="Met repressor-like"/>
    <property type="match status" value="1"/>
</dbReference>
<dbReference type="KEGG" id="gvi:gsl0722"/>
<gene>
    <name evidence="2" type="ordered locus">gsl0722</name>
</gene>
<dbReference type="AlphaFoldDB" id="Q7NMP3"/>
<dbReference type="HOGENOM" id="CLU_163303_0_0_3"/>
<dbReference type="EMBL" id="BA000045">
    <property type="protein sequence ID" value="BAC88663.1"/>
    <property type="molecule type" value="Genomic_DNA"/>
</dbReference>
<reference evidence="2 3" key="1">
    <citation type="journal article" date="2003" name="DNA Res.">
        <title>Complete genome structure of Gloeobacter violaceus PCC 7421, a cyanobacterium that lacks thylakoids.</title>
        <authorList>
            <person name="Nakamura Y."/>
            <person name="Kaneko T."/>
            <person name="Sato S."/>
            <person name="Mimuro M."/>
            <person name="Miyashita H."/>
            <person name="Tsuchiya T."/>
            <person name="Sasamoto S."/>
            <person name="Watanabe A."/>
            <person name="Kawashima K."/>
            <person name="Kishida Y."/>
            <person name="Kiyokawa C."/>
            <person name="Kohara M."/>
            <person name="Matsumoto M."/>
            <person name="Matsuno A."/>
            <person name="Nakazaki N."/>
            <person name="Shimpo S."/>
            <person name="Takeuchi C."/>
            <person name="Yamada M."/>
            <person name="Tabata S."/>
        </authorList>
    </citation>
    <scope>NUCLEOTIDE SEQUENCE [LARGE SCALE GENOMIC DNA]</scope>
    <source>
        <strain evidence="3">ATCC 29082 / PCC 7421</strain>
    </source>
</reference>
<dbReference type="OrthoDB" id="583381at2"/>
<dbReference type="Pfam" id="PF22513">
    <property type="entry name" value="FitA-like_RHH"/>
    <property type="match status" value="1"/>
</dbReference>
<dbReference type="SUPFAM" id="SSF47598">
    <property type="entry name" value="Ribbon-helix-helix"/>
    <property type="match status" value="1"/>
</dbReference>
<dbReference type="RefSeq" id="WP_011140724.1">
    <property type="nucleotide sequence ID" value="NC_005125.1"/>
</dbReference>
<dbReference type="GO" id="GO:0006355">
    <property type="term" value="P:regulation of DNA-templated transcription"/>
    <property type="evidence" value="ECO:0007669"/>
    <property type="project" value="InterPro"/>
</dbReference>
<evidence type="ECO:0000313" key="2">
    <source>
        <dbReference type="EMBL" id="BAC88663.1"/>
    </source>
</evidence>
<feature type="domain" description="Antitoxin FitA-like ribbon-helix-helix" evidence="1">
    <location>
        <begin position="3"/>
        <end position="39"/>
    </location>
</feature>
<dbReference type="eggNOG" id="ENOG50345EA">
    <property type="taxonomic scope" value="Bacteria"/>
</dbReference>
<proteinExistence type="predicted"/>
<dbReference type="InterPro" id="IPR053853">
    <property type="entry name" value="FitA-like_RHH"/>
</dbReference>
<accession>Q7NMP3</accession>
<reference evidence="2 3" key="2">
    <citation type="journal article" date="2003" name="DNA Res.">
        <title>Complete genome structure of Gloeobacter violaceus PCC 7421, a cyanobacterium that lacks thylakoids (supplement).</title>
        <authorList>
            <person name="Nakamura Y."/>
            <person name="Kaneko T."/>
            <person name="Sato S."/>
            <person name="Mimuro M."/>
            <person name="Miyashita H."/>
            <person name="Tsuchiya T."/>
            <person name="Sasamoto S."/>
            <person name="Watanabe A."/>
            <person name="Kawashima K."/>
            <person name="Kishida Y."/>
            <person name="Kiyokawa C."/>
            <person name="Kohara M."/>
            <person name="Matsumoto M."/>
            <person name="Matsuno A."/>
            <person name="Nakazaki N."/>
            <person name="Shimpo S."/>
            <person name="Takeuchi C."/>
            <person name="Yamada M."/>
            <person name="Tabata S."/>
        </authorList>
    </citation>
    <scope>NUCLEOTIDE SEQUENCE [LARGE SCALE GENOMIC DNA]</scope>
    <source>
        <strain evidence="3">ATCC 29082 / PCC 7421</strain>
    </source>
</reference>
<protein>
    <submittedName>
        <fullName evidence="2">Gsl0722 protein</fullName>
    </submittedName>
</protein>
<dbReference type="InterPro" id="IPR013321">
    <property type="entry name" value="Arc_rbn_hlx_hlx"/>
</dbReference>
<name>Q7NMP3_GLOVI</name>
<dbReference type="Proteomes" id="UP000000557">
    <property type="component" value="Chromosome"/>
</dbReference>
<dbReference type="InParanoid" id="Q7NMP3"/>
<keyword evidence="3" id="KW-1185">Reference proteome</keyword>
<organism evidence="2 3">
    <name type="scientific">Gloeobacter violaceus (strain ATCC 29082 / PCC 7421)</name>
    <dbReference type="NCBI Taxonomy" id="251221"/>
    <lineage>
        <taxon>Bacteria</taxon>
        <taxon>Bacillati</taxon>
        <taxon>Cyanobacteriota</taxon>
        <taxon>Cyanophyceae</taxon>
        <taxon>Gloeobacterales</taxon>
        <taxon>Gloeobacteraceae</taxon>
        <taxon>Gloeobacter</taxon>
    </lineage>
</organism>
<dbReference type="InterPro" id="IPR010985">
    <property type="entry name" value="Ribbon_hlx_hlx"/>
</dbReference>